<evidence type="ECO:0000313" key="3">
    <source>
        <dbReference type="Proteomes" id="UP000320811"/>
    </source>
</evidence>
<keyword evidence="3" id="KW-1185">Reference proteome</keyword>
<dbReference type="EMBL" id="VIWO01000001">
    <property type="protein sequence ID" value="TWF45714.1"/>
    <property type="molecule type" value="Genomic_DNA"/>
</dbReference>
<comment type="caution">
    <text evidence="2">The sequence shown here is derived from an EMBL/GenBank/DDBJ whole genome shotgun (WGS) entry which is preliminary data.</text>
</comment>
<feature type="transmembrane region" description="Helical" evidence="1">
    <location>
        <begin position="260"/>
        <end position="282"/>
    </location>
</feature>
<feature type="transmembrane region" description="Helical" evidence="1">
    <location>
        <begin position="357"/>
        <end position="375"/>
    </location>
</feature>
<feature type="transmembrane region" description="Helical" evidence="1">
    <location>
        <begin position="413"/>
        <end position="435"/>
    </location>
</feature>
<gene>
    <name evidence="2" type="ORF">FHW36_1011645</name>
</gene>
<proteinExistence type="predicted"/>
<dbReference type="InterPro" id="IPR008979">
    <property type="entry name" value="Galactose-bd-like_sf"/>
</dbReference>
<dbReference type="SUPFAM" id="SSF49785">
    <property type="entry name" value="Galactose-binding domain-like"/>
    <property type="match status" value="1"/>
</dbReference>
<dbReference type="Proteomes" id="UP000320811">
    <property type="component" value="Unassembled WGS sequence"/>
</dbReference>
<dbReference type="OrthoDB" id="9801077at2"/>
<keyword evidence="1" id="KW-0812">Transmembrane</keyword>
<protein>
    <submittedName>
        <fullName evidence="2">Uncharacterized protein</fullName>
    </submittedName>
</protein>
<organism evidence="2 3">
    <name type="scientific">Chitinophaga polysaccharea</name>
    <dbReference type="NCBI Taxonomy" id="1293035"/>
    <lineage>
        <taxon>Bacteria</taxon>
        <taxon>Pseudomonadati</taxon>
        <taxon>Bacteroidota</taxon>
        <taxon>Chitinophagia</taxon>
        <taxon>Chitinophagales</taxon>
        <taxon>Chitinophagaceae</taxon>
        <taxon>Chitinophaga</taxon>
    </lineage>
</organism>
<feature type="transmembrane region" description="Helical" evidence="1">
    <location>
        <begin position="294"/>
        <end position="312"/>
    </location>
</feature>
<reference evidence="2 3" key="1">
    <citation type="submission" date="2019-06" db="EMBL/GenBank/DDBJ databases">
        <title>Sorghum-associated microbial communities from plants grown in Nebraska, USA.</title>
        <authorList>
            <person name="Schachtman D."/>
        </authorList>
    </citation>
    <scope>NUCLEOTIDE SEQUENCE [LARGE SCALE GENOMIC DNA]</scope>
    <source>
        <strain evidence="2 3">1209</strain>
    </source>
</reference>
<dbReference type="Gene3D" id="2.60.120.260">
    <property type="entry name" value="Galactose-binding domain-like"/>
    <property type="match status" value="1"/>
</dbReference>
<evidence type="ECO:0000256" key="1">
    <source>
        <dbReference type="SAM" id="Phobius"/>
    </source>
</evidence>
<accession>A0A561Q5S4</accession>
<feature type="transmembrane region" description="Helical" evidence="1">
    <location>
        <begin position="382"/>
        <end position="401"/>
    </location>
</feature>
<sequence>MTLQQKTKTLVTLYVMAIITLSLMLLTMMFLKFPINSAVAGKSIITLNGPWKFKTGDHQQWAQSDFNDSDWESIDLTAPAGAHDGDVGLSGYVPGWTARGYPTYSGYAWYRMKVSLDNAERNNIALAGPPAIDDAYQLFFNGALSGNAGDFSGKFPITYSIQPRMFLLPESVKAHSNITIAFRVWMSAATLGQAPDVGGIHIAPELGEKSSIESKYRFQWEQTIKGYIVEIVEPVIFMLLGISLFLLFGNQQPPRSCKWFILALVLLALVRANQAIYFWLQIESTHQYDILTTVLLRPLILGSWLMAWWEWYELRQPKWIPPMMAILTLIYMGTQLLGLPWISGSIDDTLFQKMADYTRLLFVPLMLFIIYRGILCQQRREWLVLLAVLLVSIGLFSQEFAKLHIIPGIWFPYGVGVSTTQYAYAAFVLVMYIILIQRSRKVFVTVYRETGNQALSTDHNA</sequence>
<evidence type="ECO:0000313" key="2">
    <source>
        <dbReference type="EMBL" id="TWF45714.1"/>
    </source>
</evidence>
<keyword evidence="1" id="KW-1133">Transmembrane helix</keyword>
<feature type="transmembrane region" description="Helical" evidence="1">
    <location>
        <begin position="227"/>
        <end position="248"/>
    </location>
</feature>
<name>A0A561Q5S4_9BACT</name>
<feature type="transmembrane region" description="Helical" evidence="1">
    <location>
        <begin position="324"/>
        <end position="342"/>
    </location>
</feature>
<feature type="transmembrane region" description="Helical" evidence="1">
    <location>
        <begin position="12"/>
        <end position="31"/>
    </location>
</feature>
<dbReference type="AlphaFoldDB" id="A0A561Q5S4"/>
<keyword evidence="1" id="KW-0472">Membrane</keyword>